<sequence length="102" mass="11544">MILFASEGRQMPADLAGVGVARDQLLPFFLVRFEADQFAALGIAIRKQHHAVPRTEVHDHRFDLPLVKRTEDQVCNGLSVADVELERIPPQPAYRLFEHNSL</sequence>
<name>A0A327KY78_9BRAD</name>
<organism evidence="1 2">
    <name type="scientific">Rhodoplanes elegans</name>
    <dbReference type="NCBI Taxonomy" id="29408"/>
    <lineage>
        <taxon>Bacteria</taxon>
        <taxon>Pseudomonadati</taxon>
        <taxon>Pseudomonadota</taxon>
        <taxon>Alphaproteobacteria</taxon>
        <taxon>Hyphomicrobiales</taxon>
        <taxon>Nitrobacteraceae</taxon>
        <taxon>Rhodoplanes</taxon>
    </lineage>
</organism>
<protein>
    <submittedName>
        <fullName evidence="1">Uncharacterized protein</fullName>
    </submittedName>
</protein>
<gene>
    <name evidence="1" type="ORF">CH338_06565</name>
</gene>
<evidence type="ECO:0000313" key="2">
    <source>
        <dbReference type="Proteomes" id="UP000248863"/>
    </source>
</evidence>
<accession>A0A327KY78</accession>
<comment type="caution">
    <text evidence="1">The sequence shown here is derived from an EMBL/GenBank/DDBJ whole genome shotgun (WGS) entry which is preliminary data.</text>
</comment>
<dbReference type="EMBL" id="NPEU01000043">
    <property type="protein sequence ID" value="RAI40358.1"/>
    <property type="molecule type" value="Genomic_DNA"/>
</dbReference>
<evidence type="ECO:0000313" key="1">
    <source>
        <dbReference type="EMBL" id="RAI40358.1"/>
    </source>
</evidence>
<dbReference type="Proteomes" id="UP000248863">
    <property type="component" value="Unassembled WGS sequence"/>
</dbReference>
<proteinExistence type="predicted"/>
<keyword evidence="2" id="KW-1185">Reference proteome</keyword>
<dbReference type="AlphaFoldDB" id="A0A327KY78"/>
<reference evidence="1 2" key="1">
    <citation type="submission" date="2017-07" db="EMBL/GenBank/DDBJ databases">
        <title>Draft Genome Sequences of Select Purple Nonsulfur Bacteria.</title>
        <authorList>
            <person name="Lasarre B."/>
            <person name="Mckinlay J.B."/>
        </authorList>
    </citation>
    <scope>NUCLEOTIDE SEQUENCE [LARGE SCALE GENOMIC DNA]</scope>
    <source>
        <strain evidence="1 2">DSM 11907</strain>
    </source>
</reference>